<keyword evidence="1" id="KW-0808">Transferase</keyword>
<dbReference type="InterPro" id="IPR018641">
    <property type="entry name" value="Trfase_1_rSAM/seldom-assoc"/>
</dbReference>
<dbReference type="Pfam" id="PF09837">
    <property type="entry name" value="DUF2064"/>
    <property type="match status" value="1"/>
</dbReference>
<keyword evidence="2" id="KW-1185">Reference proteome</keyword>
<dbReference type="EMBL" id="QYYA01000001">
    <property type="protein sequence ID" value="RJG19366.1"/>
    <property type="molecule type" value="Genomic_DNA"/>
</dbReference>
<dbReference type="Gene3D" id="3.90.550.10">
    <property type="entry name" value="Spore Coat Polysaccharide Biosynthesis Protein SpsA, Chain A"/>
    <property type="match status" value="1"/>
</dbReference>
<comment type="caution">
    <text evidence="1">The sequence shown here is derived from an EMBL/GenBank/DDBJ whole genome shotgun (WGS) entry which is preliminary data.</text>
</comment>
<reference evidence="1 2" key="1">
    <citation type="submission" date="2018-09" db="EMBL/GenBank/DDBJ databases">
        <title>Alcanivorax profundi sp. nov., isolated from 1000 m-depth seawater of the Mariana Trench.</title>
        <authorList>
            <person name="Liu J."/>
        </authorList>
    </citation>
    <scope>NUCLEOTIDE SEQUENCE [LARGE SCALE GENOMIC DNA]</scope>
    <source>
        <strain evidence="1 2">MTEO17</strain>
    </source>
</reference>
<dbReference type="GO" id="GO:0016740">
    <property type="term" value="F:transferase activity"/>
    <property type="evidence" value="ECO:0007669"/>
    <property type="project" value="UniProtKB-KW"/>
</dbReference>
<dbReference type="RefSeq" id="WP_022983914.1">
    <property type="nucleotide sequence ID" value="NZ_QYYA01000001.1"/>
</dbReference>
<dbReference type="AlphaFoldDB" id="A0A418Y1F9"/>
<dbReference type="PANTHER" id="PTHR36529">
    <property type="entry name" value="SLL1095 PROTEIN"/>
    <property type="match status" value="1"/>
</dbReference>
<accession>A0A418Y1F9</accession>
<dbReference type="OrthoDB" id="9798250at2"/>
<protein>
    <submittedName>
        <fullName evidence="1">Glycosyltransferase</fullName>
    </submittedName>
</protein>
<dbReference type="SUPFAM" id="SSF53448">
    <property type="entry name" value="Nucleotide-diphospho-sugar transferases"/>
    <property type="match status" value="1"/>
</dbReference>
<organism evidence="1 2">
    <name type="scientific">Alcanivorax profundi</name>
    <dbReference type="NCBI Taxonomy" id="2338368"/>
    <lineage>
        <taxon>Bacteria</taxon>
        <taxon>Pseudomonadati</taxon>
        <taxon>Pseudomonadota</taxon>
        <taxon>Gammaproteobacteria</taxon>
        <taxon>Oceanospirillales</taxon>
        <taxon>Alcanivoracaceae</taxon>
        <taxon>Alcanivorax</taxon>
    </lineage>
</organism>
<evidence type="ECO:0000313" key="2">
    <source>
        <dbReference type="Proteomes" id="UP000283734"/>
    </source>
</evidence>
<dbReference type="NCBIfam" id="TIGR04282">
    <property type="entry name" value="glyco_like_cofC"/>
    <property type="match status" value="1"/>
</dbReference>
<gene>
    <name evidence="1" type="ORF">D4A39_00405</name>
</gene>
<dbReference type="PANTHER" id="PTHR36529:SF1">
    <property type="entry name" value="GLYCOSYLTRANSFERASE"/>
    <property type="match status" value="1"/>
</dbReference>
<evidence type="ECO:0000313" key="1">
    <source>
        <dbReference type="EMBL" id="RJG19366.1"/>
    </source>
</evidence>
<sequence>MASTDELLIFARGLQAGQVKTRLIPAYGAEGALAIYRHLLRRTCDAAATFPGRVTLWADRHDPALARLAASRGWGMSVQCGEDLGERMSHALFQSLRASQKVLLIGSDCPLLDSDYFVQALAALDTNNVVFGASEDGGYVLLGSSSAALWQCNPFAGVHWGSAAALQQSQQALMDAAQHVLPALWDVDLPEDVCRACGLGLLPTEFLPVPPARV</sequence>
<dbReference type="InterPro" id="IPR029044">
    <property type="entry name" value="Nucleotide-diphossugar_trans"/>
</dbReference>
<dbReference type="Proteomes" id="UP000283734">
    <property type="component" value="Unassembled WGS sequence"/>
</dbReference>
<name>A0A418Y1F9_9GAMM</name>
<proteinExistence type="predicted"/>